<dbReference type="SUPFAM" id="SSF55469">
    <property type="entry name" value="FMN-dependent nitroreductase-like"/>
    <property type="match status" value="1"/>
</dbReference>
<feature type="domain" description="Nitroreductase" evidence="1">
    <location>
        <begin position="16"/>
        <end position="192"/>
    </location>
</feature>
<evidence type="ECO:0000313" key="2">
    <source>
        <dbReference type="EMBL" id="GAA2793243.1"/>
    </source>
</evidence>
<dbReference type="PANTHER" id="PTHR43745:SF2">
    <property type="entry name" value="NITROREDUCTASE MJ1384-RELATED"/>
    <property type="match status" value="1"/>
</dbReference>
<dbReference type="CDD" id="cd02142">
    <property type="entry name" value="McbC_SagB-like_oxidoreductase"/>
    <property type="match status" value="1"/>
</dbReference>
<dbReference type="Pfam" id="PF00881">
    <property type="entry name" value="Nitroreductase"/>
    <property type="match status" value="1"/>
</dbReference>
<proteinExistence type="predicted"/>
<reference evidence="2 3" key="1">
    <citation type="journal article" date="2019" name="Int. J. Syst. Evol. Microbiol.">
        <title>The Global Catalogue of Microorganisms (GCM) 10K type strain sequencing project: providing services to taxonomists for standard genome sequencing and annotation.</title>
        <authorList>
            <consortium name="The Broad Institute Genomics Platform"/>
            <consortium name="The Broad Institute Genome Sequencing Center for Infectious Disease"/>
            <person name="Wu L."/>
            <person name="Ma J."/>
        </authorList>
    </citation>
    <scope>NUCLEOTIDE SEQUENCE [LARGE SCALE GENOMIC DNA]</scope>
    <source>
        <strain evidence="2 3">JCM 9383</strain>
    </source>
</reference>
<organism evidence="2 3">
    <name type="scientific">Saccharopolyspora taberi</name>
    <dbReference type="NCBI Taxonomy" id="60895"/>
    <lineage>
        <taxon>Bacteria</taxon>
        <taxon>Bacillati</taxon>
        <taxon>Actinomycetota</taxon>
        <taxon>Actinomycetes</taxon>
        <taxon>Pseudonocardiales</taxon>
        <taxon>Pseudonocardiaceae</taxon>
        <taxon>Saccharopolyspora</taxon>
    </lineage>
</organism>
<dbReference type="RefSeq" id="WP_344680287.1">
    <property type="nucleotide sequence ID" value="NZ_BAAAUX010000014.1"/>
</dbReference>
<dbReference type="InterPro" id="IPR052544">
    <property type="entry name" value="Bacteriocin_Proc_Enz"/>
</dbReference>
<dbReference type="Gene3D" id="3.40.109.10">
    <property type="entry name" value="NADH Oxidase"/>
    <property type="match status" value="1"/>
</dbReference>
<dbReference type="Proteomes" id="UP001500979">
    <property type="component" value="Unassembled WGS sequence"/>
</dbReference>
<protein>
    <submittedName>
        <fullName evidence="2">SagB/ThcOx family dehydrogenase</fullName>
    </submittedName>
</protein>
<comment type="caution">
    <text evidence="2">The sequence shown here is derived from an EMBL/GenBank/DDBJ whole genome shotgun (WGS) entry which is preliminary data.</text>
</comment>
<accession>A0ABN3VDU2</accession>
<gene>
    <name evidence="2" type="ORF">GCM10010470_30130</name>
</gene>
<evidence type="ECO:0000259" key="1">
    <source>
        <dbReference type="Pfam" id="PF00881"/>
    </source>
</evidence>
<dbReference type="InterPro" id="IPR000415">
    <property type="entry name" value="Nitroreductase-like"/>
</dbReference>
<dbReference type="InterPro" id="IPR029479">
    <property type="entry name" value="Nitroreductase"/>
</dbReference>
<evidence type="ECO:0000313" key="3">
    <source>
        <dbReference type="Proteomes" id="UP001500979"/>
    </source>
</evidence>
<keyword evidence="3" id="KW-1185">Reference proteome</keyword>
<dbReference type="PANTHER" id="PTHR43745">
    <property type="entry name" value="NITROREDUCTASE MJ1384-RELATED"/>
    <property type="match status" value="1"/>
</dbReference>
<sequence length="204" mass="21096">MQPADLEPEGPVGSALRHRRTVRSFSAAPVPRALVMRLLWAAQGELDGGRRTTPSAGGRHPLAAGLIASTVDGVGPGVYRYRDHALETVVPGDHRRALAAAGIGAQPWLADAAAVIVLSGDVEGMRRHFADQPPGDRGVRYAWVEAGAAAQNVYLQAGECGLGVVLVGGFADEVVRGFVPAGHEPLVLVAVGNPVAPLEDAGGR</sequence>
<dbReference type="EMBL" id="BAAAUX010000014">
    <property type="protein sequence ID" value="GAA2793243.1"/>
    <property type="molecule type" value="Genomic_DNA"/>
</dbReference>
<name>A0ABN3VDU2_9PSEU</name>